<evidence type="ECO:0000256" key="3">
    <source>
        <dbReference type="ARBA" id="ARBA00022989"/>
    </source>
</evidence>
<dbReference type="PANTHER" id="PTHR22718:SF11">
    <property type="entry name" value="7TM GPCR SERPENTINE RECEPTOR CLASS X (SRX) DOMAIN-CONTAINING PROTEIN"/>
    <property type="match status" value="1"/>
</dbReference>
<sequence>MSDAALRCLRQLREPFEERMTPWRITYGIILTILSIVSIFMNVNLTIVVLRNDTFNKSLRLYLLSATLAGLVGVIPLLLSLIPSIFFRVELRDPENLIISVADALSFLIFMLTTTIIALDRLLFFILPQVHGCLNSRKNILSCLAALPVAISVAAIIHMFTLGCYKRTDPYALAFTHSCSKCSGNYRPILSYMGIICPAVNFGIYVIVFLRILAIRKEFRTRLRGAGSTKMDDILLIIQFILICLSQFGSSGLLPLLTPYIYTITSFQMSTIFTAINTMINPIVIFALQKRMRRTCFRFLKLSRSTNSTVVLPATNPSPHNTNSTNPGAP</sequence>
<proteinExistence type="predicted"/>
<dbReference type="InterPro" id="IPR000276">
    <property type="entry name" value="GPCR_Rhodpsn"/>
</dbReference>
<dbReference type="GO" id="GO:0016020">
    <property type="term" value="C:membrane"/>
    <property type="evidence" value="ECO:0007669"/>
    <property type="project" value="UniProtKB-SubCell"/>
</dbReference>
<feature type="transmembrane region" description="Helical" evidence="6">
    <location>
        <begin position="140"/>
        <end position="160"/>
    </location>
</feature>
<feature type="transmembrane region" description="Helical" evidence="6">
    <location>
        <begin position="234"/>
        <end position="254"/>
    </location>
</feature>
<evidence type="ECO:0000256" key="6">
    <source>
        <dbReference type="SAM" id="Phobius"/>
    </source>
</evidence>
<feature type="transmembrane region" description="Helical" evidence="6">
    <location>
        <begin position="98"/>
        <end position="119"/>
    </location>
</feature>
<dbReference type="PRINTS" id="PR00237">
    <property type="entry name" value="GPCRRHODOPSN"/>
</dbReference>
<evidence type="ECO:0000259" key="7">
    <source>
        <dbReference type="PROSITE" id="PS50262"/>
    </source>
</evidence>
<evidence type="ECO:0000256" key="1">
    <source>
        <dbReference type="ARBA" id="ARBA00004370"/>
    </source>
</evidence>
<dbReference type="Pfam" id="PF10328">
    <property type="entry name" value="7TM_GPCR_Srx"/>
    <property type="match status" value="1"/>
</dbReference>
<comment type="subcellular location">
    <subcellularLocation>
        <location evidence="1">Membrane</location>
    </subcellularLocation>
</comment>
<keyword evidence="3 6" id="KW-1133">Transmembrane helix</keyword>
<dbReference type="Proteomes" id="UP001176961">
    <property type="component" value="Unassembled WGS sequence"/>
</dbReference>
<dbReference type="AlphaFoldDB" id="A0AA36MFZ6"/>
<dbReference type="PANTHER" id="PTHR22718">
    <property type="entry name" value="SERPENTINE RECEPTOR, CLASS X"/>
    <property type="match status" value="1"/>
</dbReference>
<dbReference type="SUPFAM" id="SSF81321">
    <property type="entry name" value="Family A G protein-coupled receptor-like"/>
    <property type="match status" value="1"/>
</dbReference>
<keyword evidence="4 6" id="KW-0472">Membrane</keyword>
<dbReference type="Gene3D" id="1.20.1070.10">
    <property type="entry name" value="Rhodopsin 7-helix transmembrane proteins"/>
    <property type="match status" value="1"/>
</dbReference>
<feature type="transmembrane region" description="Helical" evidence="6">
    <location>
        <begin position="25"/>
        <end position="50"/>
    </location>
</feature>
<evidence type="ECO:0000256" key="2">
    <source>
        <dbReference type="ARBA" id="ARBA00022692"/>
    </source>
</evidence>
<dbReference type="InterPro" id="IPR017452">
    <property type="entry name" value="GPCR_Rhodpsn_7TM"/>
</dbReference>
<reference evidence="8" key="1">
    <citation type="submission" date="2023-07" db="EMBL/GenBank/DDBJ databases">
        <authorList>
            <consortium name="CYATHOMIX"/>
        </authorList>
    </citation>
    <scope>NUCLEOTIDE SEQUENCE</scope>
    <source>
        <strain evidence="8">N/A</strain>
    </source>
</reference>
<evidence type="ECO:0000313" key="8">
    <source>
        <dbReference type="EMBL" id="CAJ0608403.1"/>
    </source>
</evidence>
<dbReference type="PROSITE" id="PS50262">
    <property type="entry name" value="G_PROTEIN_RECEP_F1_2"/>
    <property type="match status" value="1"/>
</dbReference>
<dbReference type="InterPro" id="IPR019430">
    <property type="entry name" value="7TM_GPCR_serpentine_rcpt_Srx"/>
</dbReference>
<evidence type="ECO:0000256" key="4">
    <source>
        <dbReference type="ARBA" id="ARBA00023136"/>
    </source>
</evidence>
<keyword evidence="9" id="KW-1185">Reference proteome</keyword>
<feature type="domain" description="G-protein coupled receptors family 1 profile" evidence="7">
    <location>
        <begin position="41"/>
        <end position="285"/>
    </location>
</feature>
<evidence type="ECO:0000256" key="5">
    <source>
        <dbReference type="SAM" id="MobiDB-lite"/>
    </source>
</evidence>
<feature type="transmembrane region" description="Helical" evidence="6">
    <location>
        <begin position="189"/>
        <end position="213"/>
    </location>
</feature>
<evidence type="ECO:0000313" key="9">
    <source>
        <dbReference type="Proteomes" id="UP001176961"/>
    </source>
</evidence>
<feature type="transmembrane region" description="Helical" evidence="6">
    <location>
        <begin position="260"/>
        <end position="288"/>
    </location>
</feature>
<dbReference type="EMBL" id="CATQJL010000316">
    <property type="protein sequence ID" value="CAJ0608403.1"/>
    <property type="molecule type" value="Genomic_DNA"/>
</dbReference>
<feature type="compositionally biased region" description="Low complexity" evidence="5">
    <location>
        <begin position="313"/>
        <end position="330"/>
    </location>
</feature>
<feature type="transmembrane region" description="Helical" evidence="6">
    <location>
        <begin position="62"/>
        <end position="86"/>
    </location>
</feature>
<keyword evidence="2 6" id="KW-0812">Transmembrane</keyword>
<dbReference type="CDD" id="cd00637">
    <property type="entry name" value="7tm_classA_rhodopsin-like"/>
    <property type="match status" value="1"/>
</dbReference>
<comment type="caution">
    <text evidence="8">The sequence shown here is derived from an EMBL/GenBank/DDBJ whole genome shotgun (WGS) entry which is preliminary data.</text>
</comment>
<dbReference type="GO" id="GO:0004930">
    <property type="term" value="F:G protein-coupled receptor activity"/>
    <property type="evidence" value="ECO:0007669"/>
    <property type="project" value="InterPro"/>
</dbReference>
<name>A0AA36MFZ6_CYLNA</name>
<organism evidence="8 9">
    <name type="scientific">Cylicocyclus nassatus</name>
    <name type="common">Nematode worm</name>
    <dbReference type="NCBI Taxonomy" id="53992"/>
    <lineage>
        <taxon>Eukaryota</taxon>
        <taxon>Metazoa</taxon>
        <taxon>Ecdysozoa</taxon>
        <taxon>Nematoda</taxon>
        <taxon>Chromadorea</taxon>
        <taxon>Rhabditida</taxon>
        <taxon>Rhabditina</taxon>
        <taxon>Rhabditomorpha</taxon>
        <taxon>Strongyloidea</taxon>
        <taxon>Strongylidae</taxon>
        <taxon>Cylicocyclus</taxon>
    </lineage>
</organism>
<gene>
    <name evidence="8" type="ORF">CYNAS_LOCUS20386</name>
</gene>
<protein>
    <recommendedName>
        <fullName evidence="7">G-protein coupled receptors family 1 profile domain-containing protein</fullName>
    </recommendedName>
</protein>
<accession>A0AA36MFZ6</accession>
<feature type="region of interest" description="Disordered" evidence="5">
    <location>
        <begin position="311"/>
        <end position="330"/>
    </location>
</feature>